<proteinExistence type="inferred from homology"/>
<feature type="transmembrane region" description="Helical" evidence="6">
    <location>
        <begin position="62"/>
        <end position="83"/>
    </location>
</feature>
<evidence type="ECO:0000256" key="6">
    <source>
        <dbReference type="SAM" id="Phobius"/>
    </source>
</evidence>
<evidence type="ECO:0000259" key="7">
    <source>
        <dbReference type="Pfam" id="PF20684"/>
    </source>
</evidence>
<evidence type="ECO:0000256" key="1">
    <source>
        <dbReference type="ARBA" id="ARBA00004141"/>
    </source>
</evidence>
<dbReference type="EMBL" id="WNKQ01000017">
    <property type="protein sequence ID" value="KAF5845979.1"/>
    <property type="molecule type" value="Genomic_DNA"/>
</dbReference>
<dbReference type="InterPro" id="IPR052337">
    <property type="entry name" value="SAT4-like"/>
</dbReference>
<evidence type="ECO:0000256" key="5">
    <source>
        <dbReference type="ARBA" id="ARBA00038359"/>
    </source>
</evidence>
<accession>A0A8H5ZC72</accession>
<dbReference type="Pfam" id="PF20684">
    <property type="entry name" value="Fung_rhodopsin"/>
    <property type="match status" value="1"/>
</dbReference>
<dbReference type="PANTHER" id="PTHR33048:SF129">
    <property type="entry name" value="INTEGRAL MEMBRANE PROTEIN-RELATED"/>
    <property type="match status" value="1"/>
</dbReference>
<comment type="similarity">
    <text evidence="5">Belongs to the SAT4 family.</text>
</comment>
<dbReference type="InterPro" id="IPR049326">
    <property type="entry name" value="Rhodopsin_dom_fungi"/>
</dbReference>
<evidence type="ECO:0000256" key="2">
    <source>
        <dbReference type="ARBA" id="ARBA00022692"/>
    </source>
</evidence>
<dbReference type="Proteomes" id="UP000624244">
    <property type="component" value="Unassembled WGS sequence"/>
</dbReference>
<reference evidence="8" key="1">
    <citation type="submission" date="2019-11" db="EMBL/GenBank/DDBJ databases">
        <title>Bipolaris sorokiniana Genome sequencing.</title>
        <authorList>
            <person name="Wang H."/>
        </authorList>
    </citation>
    <scope>NUCLEOTIDE SEQUENCE</scope>
</reference>
<comment type="caution">
    <text evidence="8">The sequence shown here is derived from an EMBL/GenBank/DDBJ whole genome shotgun (WGS) entry which is preliminary data.</text>
</comment>
<protein>
    <recommendedName>
        <fullName evidence="7">Rhodopsin domain-containing protein</fullName>
    </recommendedName>
</protein>
<feature type="transmembrane region" description="Helical" evidence="6">
    <location>
        <begin position="222"/>
        <end position="241"/>
    </location>
</feature>
<feature type="transmembrane region" description="Helical" evidence="6">
    <location>
        <begin position="29"/>
        <end position="50"/>
    </location>
</feature>
<dbReference type="AlphaFoldDB" id="A0A8H5ZC72"/>
<keyword evidence="2 6" id="KW-0812">Transmembrane</keyword>
<feature type="domain" description="Rhodopsin" evidence="7">
    <location>
        <begin position="46"/>
        <end position="282"/>
    </location>
</feature>
<feature type="transmembrane region" description="Helical" evidence="6">
    <location>
        <begin position="183"/>
        <end position="210"/>
    </location>
</feature>
<evidence type="ECO:0000256" key="3">
    <source>
        <dbReference type="ARBA" id="ARBA00022989"/>
    </source>
</evidence>
<feature type="transmembrane region" description="Helical" evidence="6">
    <location>
        <begin position="103"/>
        <end position="127"/>
    </location>
</feature>
<sequence length="370" mass="40632">MGTVDIPAGAAPLGITPNLENPADRLKTVIIASAFIQTITFVFVAIRVYVNFWMRKICLEDVFLYIAWCAFVAQTSLTIHAGTTGVMRHLWDMNLAILLDGSYHYNNTVICYTISGGFAKAAVFLQLKKILTTQLRGAVYWAIIISLVANAIAYTVLLFLYIFNCWPLEKMHNPLLPGHCLDWKPSVIAIGVVNLVSDIEALCVPIWAIWTLSLKLKRKLQIFAVFATAVLAVCIAGLGLYFRVATAQRYDYTWHLPQSAIVNIAELGTIIIVGCFPALARICCHLKRRAAPPPPGYFHSAVRKRAKPRKDALNDSHDSAGQESNSIVMLETYGYNNSIVDHGGSEISFGGEGDVHAISSLIVSTADMTA</sequence>
<name>A0A8H5ZC72_COCSA</name>
<feature type="transmembrane region" description="Helical" evidence="6">
    <location>
        <begin position="139"/>
        <end position="163"/>
    </location>
</feature>
<keyword evidence="3 6" id="KW-1133">Transmembrane helix</keyword>
<keyword evidence="4 6" id="KW-0472">Membrane</keyword>
<feature type="transmembrane region" description="Helical" evidence="6">
    <location>
        <begin position="261"/>
        <end position="280"/>
    </location>
</feature>
<organism evidence="8 9">
    <name type="scientific">Cochliobolus sativus</name>
    <name type="common">Common root rot and spot blotch fungus</name>
    <name type="synonym">Bipolaris sorokiniana</name>
    <dbReference type="NCBI Taxonomy" id="45130"/>
    <lineage>
        <taxon>Eukaryota</taxon>
        <taxon>Fungi</taxon>
        <taxon>Dikarya</taxon>
        <taxon>Ascomycota</taxon>
        <taxon>Pezizomycotina</taxon>
        <taxon>Dothideomycetes</taxon>
        <taxon>Pleosporomycetidae</taxon>
        <taxon>Pleosporales</taxon>
        <taxon>Pleosporineae</taxon>
        <taxon>Pleosporaceae</taxon>
        <taxon>Bipolaris</taxon>
    </lineage>
</organism>
<evidence type="ECO:0000313" key="9">
    <source>
        <dbReference type="Proteomes" id="UP000624244"/>
    </source>
</evidence>
<dbReference type="GO" id="GO:0016020">
    <property type="term" value="C:membrane"/>
    <property type="evidence" value="ECO:0007669"/>
    <property type="project" value="UniProtKB-SubCell"/>
</dbReference>
<comment type="subcellular location">
    <subcellularLocation>
        <location evidence="1">Membrane</location>
        <topology evidence="1">Multi-pass membrane protein</topology>
    </subcellularLocation>
</comment>
<evidence type="ECO:0000256" key="4">
    <source>
        <dbReference type="ARBA" id="ARBA00023136"/>
    </source>
</evidence>
<evidence type="ECO:0000313" key="8">
    <source>
        <dbReference type="EMBL" id="KAF5845979.1"/>
    </source>
</evidence>
<gene>
    <name evidence="8" type="ORF">GGP41_008514</name>
</gene>
<dbReference type="PANTHER" id="PTHR33048">
    <property type="entry name" value="PTH11-LIKE INTEGRAL MEMBRANE PROTEIN (AFU_ORTHOLOGUE AFUA_5G11245)"/>
    <property type="match status" value="1"/>
</dbReference>